<feature type="transmembrane region" description="Helical" evidence="2">
    <location>
        <begin position="16"/>
        <end position="37"/>
    </location>
</feature>
<organism evidence="3 4">
    <name type="scientific">Tritrichomonas foetus</name>
    <dbReference type="NCBI Taxonomy" id="1144522"/>
    <lineage>
        <taxon>Eukaryota</taxon>
        <taxon>Metamonada</taxon>
        <taxon>Parabasalia</taxon>
        <taxon>Tritrichomonadida</taxon>
        <taxon>Tritrichomonadidae</taxon>
        <taxon>Tritrichomonas</taxon>
    </lineage>
</organism>
<keyword evidence="2" id="KW-0812">Transmembrane</keyword>
<feature type="compositionally biased region" description="Polar residues" evidence="1">
    <location>
        <begin position="457"/>
        <end position="474"/>
    </location>
</feature>
<keyword evidence="2" id="KW-1133">Transmembrane helix</keyword>
<feature type="transmembrane region" description="Helical" evidence="2">
    <location>
        <begin position="565"/>
        <end position="583"/>
    </location>
</feature>
<accession>A0A1J4KZU0</accession>
<feature type="transmembrane region" description="Helical" evidence="2">
    <location>
        <begin position="49"/>
        <end position="73"/>
    </location>
</feature>
<evidence type="ECO:0000313" key="3">
    <source>
        <dbReference type="EMBL" id="OHT16384.1"/>
    </source>
</evidence>
<dbReference type="VEuPathDB" id="TrichDB:TRFO_13243"/>
<evidence type="ECO:0000256" key="2">
    <source>
        <dbReference type="SAM" id="Phobius"/>
    </source>
</evidence>
<dbReference type="EMBL" id="MLAK01000112">
    <property type="protein sequence ID" value="OHT16384.1"/>
    <property type="molecule type" value="Genomic_DNA"/>
</dbReference>
<dbReference type="Proteomes" id="UP000179807">
    <property type="component" value="Unassembled WGS sequence"/>
</dbReference>
<evidence type="ECO:0000256" key="1">
    <source>
        <dbReference type="SAM" id="MobiDB-lite"/>
    </source>
</evidence>
<feature type="transmembrane region" description="Helical" evidence="2">
    <location>
        <begin position="520"/>
        <end position="545"/>
    </location>
</feature>
<protein>
    <submittedName>
        <fullName evidence="3">Uncharacterized protein</fullName>
    </submittedName>
</protein>
<comment type="caution">
    <text evidence="3">The sequence shown here is derived from an EMBL/GenBank/DDBJ whole genome shotgun (WGS) entry which is preliminary data.</text>
</comment>
<dbReference type="OrthoDB" id="10653700at2759"/>
<name>A0A1J4KZU0_9EUKA</name>
<gene>
    <name evidence="3" type="ORF">TRFO_13243</name>
</gene>
<dbReference type="GeneID" id="94831823"/>
<sequence length="751" mass="86212">MKNHRLIKWTLTPFKFIFDIISPIMIYPTCAIVGNSIRYLVLTKDKMNWIYLIVGLIMFIYFFALNYFGFSLYAHSTIFIKSPLSCFDLRALKMMPFVNSAFLFFAFIFSLFDSWAMIIVQIAHIAIGLICYYSIIYLPFHTEIGNILFLSVNCAGFINDIIMIILHFLDIKKRIGLIIPFVILVLCLVIFYFVVHFRVKSLIKFLTELEINNDLKEEEKFAIFESIPFFQSEEKAKMSLHIGFTNALEIFYTWSLLRYIIVNYNSVNTILDGIRYTSFFPGESRLLNSFFINITTKRGLSLSQRFFVFEVYKVKTIRQSSVSNDANSRLVELKSISNQCFEDLISFWINKNATVSYFEMLAAENGKAHAKWEESIRDYPNNPKFADEYCSYLIECESNYIDALKMKHRADCIELGKNFASDVTFKSLARSYPVYLKKKIIDFHGNLKRGTRRQAGSARNTENSAINGTTLNSMSSSTASGLELDAEVEDSLAKQLFRQSAIRLGMHRALANRKSSASNLMIFSGIFALIVGLGSFIGLFAYINGYAKQRSGSLTYVGQISNSKFYLDLAIVGTTLKFAYFTGRFKNYELFRQLEDEIETEPLLSVNKDMSHNIHGNAIKSRTFFSRFLESLAVLSNQGKQIYEIASSMMVNEVPFYTCFSGLPSNNVTSSIKAQQSYLFFAVDRASYHTANDSWFHIDEICEIMANQPSFSQYSFKIFSSLNNHQDALCQEEENTLFLLMIIFPIVLFAH</sequence>
<evidence type="ECO:0000313" key="4">
    <source>
        <dbReference type="Proteomes" id="UP000179807"/>
    </source>
</evidence>
<proteinExistence type="predicted"/>
<keyword evidence="2" id="KW-0472">Membrane</keyword>
<feature type="transmembrane region" description="Helical" evidence="2">
    <location>
        <begin position="147"/>
        <end position="169"/>
    </location>
</feature>
<keyword evidence="4" id="KW-1185">Reference proteome</keyword>
<feature type="transmembrane region" description="Helical" evidence="2">
    <location>
        <begin position="94"/>
        <end position="112"/>
    </location>
</feature>
<dbReference type="RefSeq" id="XP_068369520.1">
    <property type="nucleotide sequence ID" value="XM_068497119.1"/>
</dbReference>
<dbReference type="AlphaFoldDB" id="A0A1J4KZU0"/>
<feature type="region of interest" description="Disordered" evidence="1">
    <location>
        <begin position="451"/>
        <end position="474"/>
    </location>
</feature>
<feature type="transmembrane region" description="Helical" evidence="2">
    <location>
        <begin position="175"/>
        <end position="195"/>
    </location>
</feature>
<feature type="transmembrane region" description="Helical" evidence="2">
    <location>
        <begin position="118"/>
        <end position="140"/>
    </location>
</feature>
<reference evidence="3" key="1">
    <citation type="submission" date="2016-10" db="EMBL/GenBank/DDBJ databases">
        <authorList>
            <person name="Benchimol M."/>
            <person name="Almeida L.G."/>
            <person name="Vasconcelos A.T."/>
            <person name="Perreira-Neves A."/>
            <person name="Rosa I.A."/>
            <person name="Tasca T."/>
            <person name="Bogo M.R."/>
            <person name="de Souza W."/>
        </authorList>
    </citation>
    <scope>NUCLEOTIDE SEQUENCE [LARGE SCALE GENOMIC DNA]</scope>
    <source>
        <strain evidence="3">K</strain>
    </source>
</reference>